<comment type="caution">
    <text evidence="1">The sequence shown here is derived from an EMBL/GenBank/DDBJ whole genome shotgun (WGS) entry which is preliminary data.</text>
</comment>
<organism evidence="1">
    <name type="scientific">bioreactor metagenome</name>
    <dbReference type="NCBI Taxonomy" id="1076179"/>
    <lineage>
        <taxon>unclassified sequences</taxon>
        <taxon>metagenomes</taxon>
        <taxon>ecological metagenomes</taxon>
    </lineage>
</organism>
<reference evidence="1" key="1">
    <citation type="submission" date="2019-08" db="EMBL/GenBank/DDBJ databases">
        <authorList>
            <person name="Kucharzyk K."/>
            <person name="Murdoch R.W."/>
            <person name="Higgins S."/>
            <person name="Loffler F."/>
        </authorList>
    </citation>
    <scope>NUCLEOTIDE SEQUENCE</scope>
</reference>
<gene>
    <name evidence="1" type="ORF">SDC9_80072</name>
</gene>
<protein>
    <submittedName>
        <fullName evidence="1">Uncharacterized protein</fullName>
    </submittedName>
</protein>
<evidence type="ECO:0000313" key="1">
    <source>
        <dbReference type="EMBL" id="MPM33496.1"/>
    </source>
</evidence>
<name>A0A644YY79_9ZZZZ</name>
<proteinExistence type="predicted"/>
<accession>A0A644YY79</accession>
<sequence>MVISRTRDRNAKQVLIIVHRLDNRAEEEKELRVFERRFPWLQQVDAGVCRHGPVVVLAAAVNAGKGLFVQQADQTVLFGYALHNLHGQLVVIRGDIGRRKDRGQLVLRGRNFVMLGLGQYAKLPELCIEVFHKGLYARFDGTEVMVFQFLPLGGAGAVERAAGKYQIRAAVEHRLIDEEILLLGADGGNDFCNVLVAKEFDNAHRLTVDGLHGTKERGFLIQRLAAIGAERGRNAENLFLYKCIAGGIPCGIAARFESSAKAAGREAGSIRFAADKFLAGELHNHAAAGNRRDKAVVFFRRDAGERLEPVRKVRCALFDGPVFHGVSDHVRYGKIQPPPRFDCGLHRFVGVLGQTRLHDRVVKNLAAKCFRYHTHDYFLLLPLIKRGNDTTVPTAAPLPF</sequence>
<dbReference type="EMBL" id="VSSQ01006676">
    <property type="protein sequence ID" value="MPM33496.1"/>
    <property type="molecule type" value="Genomic_DNA"/>
</dbReference>
<dbReference type="AlphaFoldDB" id="A0A644YY79"/>